<name>A0A917PQ80_9BACI</name>
<dbReference type="RefSeq" id="WP_188631656.1">
    <property type="nucleotide sequence ID" value="NZ_BMNQ01000004.1"/>
</dbReference>
<dbReference type="AlphaFoldDB" id="A0A917PQ80"/>
<evidence type="ECO:0008006" key="3">
    <source>
        <dbReference type="Google" id="ProtNLM"/>
    </source>
</evidence>
<sequence>MRAQVYQHLQQYPEFAHFVRMNPEWYRYLTRDPNKLQELEEASKAFYGKTFSQQVGKIGNHVQMVHMLINLADTMKD</sequence>
<evidence type="ECO:0000313" key="2">
    <source>
        <dbReference type="Proteomes" id="UP000658382"/>
    </source>
</evidence>
<protein>
    <recommendedName>
        <fullName evidence="3">YlbE-like protein</fullName>
    </recommendedName>
</protein>
<reference evidence="1" key="2">
    <citation type="submission" date="2020-09" db="EMBL/GenBank/DDBJ databases">
        <authorList>
            <person name="Sun Q."/>
            <person name="Ohkuma M."/>
        </authorList>
    </citation>
    <scope>NUCLEOTIDE SEQUENCE</scope>
    <source>
        <strain evidence="1">JCM 12580</strain>
    </source>
</reference>
<gene>
    <name evidence="1" type="ORF">GCM10007063_06760</name>
</gene>
<organism evidence="1 2">
    <name type="scientific">Lentibacillus kapialis</name>
    <dbReference type="NCBI Taxonomy" id="340214"/>
    <lineage>
        <taxon>Bacteria</taxon>
        <taxon>Bacillati</taxon>
        <taxon>Bacillota</taxon>
        <taxon>Bacilli</taxon>
        <taxon>Bacillales</taxon>
        <taxon>Bacillaceae</taxon>
        <taxon>Lentibacillus</taxon>
    </lineage>
</organism>
<dbReference type="Proteomes" id="UP000658382">
    <property type="component" value="Unassembled WGS sequence"/>
</dbReference>
<keyword evidence="2" id="KW-1185">Reference proteome</keyword>
<dbReference type="EMBL" id="BMNQ01000004">
    <property type="protein sequence ID" value="GGJ86891.1"/>
    <property type="molecule type" value="Genomic_DNA"/>
</dbReference>
<proteinExistence type="predicted"/>
<reference evidence="1" key="1">
    <citation type="journal article" date="2014" name="Int. J. Syst. Evol. Microbiol.">
        <title>Complete genome sequence of Corynebacterium casei LMG S-19264T (=DSM 44701T), isolated from a smear-ripened cheese.</title>
        <authorList>
            <consortium name="US DOE Joint Genome Institute (JGI-PGF)"/>
            <person name="Walter F."/>
            <person name="Albersmeier A."/>
            <person name="Kalinowski J."/>
            <person name="Ruckert C."/>
        </authorList>
    </citation>
    <scope>NUCLEOTIDE SEQUENCE</scope>
    <source>
        <strain evidence="1">JCM 12580</strain>
    </source>
</reference>
<comment type="caution">
    <text evidence="1">The sequence shown here is derived from an EMBL/GenBank/DDBJ whole genome shotgun (WGS) entry which is preliminary data.</text>
</comment>
<dbReference type="InterPro" id="IPR025613">
    <property type="entry name" value="YlbE"/>
</dbReference>
<evidence type="ECO:0000313" key="1">
    <source>
        <dbReference type="EMBL" id="GGJ86891.1"/>
    </source>
</evidence>
<accession>A0A917PQ80</accession>
<dbReference type="Pfam" id="PF14003">
    <property type="entry name" value="YlbE"/>
    <property type="match status" value="1"/>
</dbReference>